<sequence length="245" mass="28797">MDPWCTSCKEKLRLPNNEPSQFPPTSIDLRNFGMKWGCLVTIPSCSCDTSKEIANMYQRDRRMQFLMGLNKTFESIRNQLLMMEPLPKGRGVSGAKARNQWKKKGTQDKKRQYCTHYNNIGHMREHCFEIHGIEMRRLSERNDAGTFAREDTFEEFDDYADVNNVFRHDHLEEQIYMTPLEGYTVPKGHVYKLRRFLYGLKQASRQWNVEFIAKIEAFEFVQSKHDHCLFTNLLQTFVSIACVCG</sequence>
<dbReference type="PANTHER" id="PTHR34222">
    <property type="entry name" value="GAG_PRE-INTEGRS DOMAIN-CONTAINING PROTEIN"/>
    <property type="match status" value="1"/>
</dbReference>
<name>A0AAW2RRV5_9LAMI</name>
<comment type="caution">
    <text evidence="2">The sequence shown here is derived from an EMBL/GenBank/DDBJ whole genome shotgun (WGS) entry which is preliminary data.</text>
</comment>
<dbReference type="AlphaFoldDB" id="A0AAW2RRV5"/>
<proteinExistence type="predicted"/>
<dbReference type="EMBL" id="JACGWM010000003">
    <property type="protein sequence ID" value="KAL0382874.1"/>
    <property type="molecule type" value="Genomic_DNA"/>
</dbReference>
<accession>A0AAW2RRV5</accession>
<evidence type="ECO:0000259" key="1">
    <source>
        <dbReference type="Pfam" id="PF07727"/>
    </source>
</evidence>
<gene>
    <name evidence="2" type="ORF">Scaly_0574700</name>
</gene>
<reference evidence="2" key="1">
    <citation type="submission" date="2020-06" db="EMBL/GenBank/DDBJ databases">
        <authorList>
            <person name="Li T."/>
            <person name="Hu X."/>
            <person name="Zhang T."/>
            <person name="Song X."/>
            <person name="Zhang H."/>
            <person name="Dai N."/>
            <person name="Sheng W."/>
            <person name="Hou X."/>
            <person name="Wei L."/>
        </authorList>
    </citation>
    <scope>NUCLEOTIDE SEQUENCE</scope>
    <source>
        <strain evidence="2">KEN8</strain>
        <tissue evidence="2">Leaf</tissue>
    </source>
</reference>
<dbReference type="PANTHER" id="PTHR34222:SF99">
    <property type="entry name" value="PROTEIN, PUTATIVE-RELATED"/>
    <property type="match status" value="1"/>
</dbReference>
<feature type="domain" description="Reverse transcriptase Ty1/copia-type" evidence="1">
    <location>
        <begin position="160"/>
        <end position="232"/>
    </location>
</feature>
<dbReference type="Pfam" id="PF07727">
    <property type="entry name" value="RVT_2"/>
    <property type="match status" value="1"/>
</dbReference>
<reference evidence="2" key="2">
    <citation type="journal article" date="2024" name="Plant">
        <title>Genomic evolution and insights into agronomic trait innovations of Sesamum species.</title>
        <authorList>
            <person name="Miao H."/>
            <person name="Wang L."/>
            <person name="Qu L."/>
            <person name="Liu H."/>
            <person name="Sun Y."/>
            <person name="Le M."/>
            <person name="Wang Q."/>
            <person name="Wei S."/>
            <person name="Zheng Y."/>
            <person name="Lin W."/>
            <person name="Duan Y."/>
            <person name="Cao H."/>
            <person name="Xiong S."/>
            <person name="Wang X."/>
            <person name="Wei L."/>
            <person name="Li C."/>
            <person name="Ma Q."/>
            <person name="Ju M."/>
            <person name="Zhao R."/>
            <person name="Li G."/>
            <person name="Mu C."/>
            <person name="Tian Q."/>
            <person name="Mei H."/>
            <person name="Zhang T."/>
            <person name="Gao T."/>
            <person name="Zhang H."/>
        </authorList>
    </citation>
    <scope>NUCLEOTIDE SEQUENCE</scope>
    <source>
        <strain evidence="2">KEN8</strain>
    </source>
</reference>
<protein>
    <recommendedName>
        <fullName evidence="1">Reverse transcriptase Ty1/copia-type domain-containing protein</fullName>
    </recommendedName>
</protein>
<organism evidence="2">
    <name type="scientific">Sesamum calycinum</name>
    <dbReference type="NCBI Taxonomy" id="2727403"/>
    <lineage>
        <taxon>Eukaryota</taxon>
        <taxon>Viridiplantae</taxon>
        <taxon>Streptophyta</taxon>
        <taxon>Embryophyta</taxon>
        <taxon>Tracheophyta</taxon>
        <taxon>Spermatophyta</taxon>
        <taxon>Magnoliopsida</taxon>
        <taxon>eudicotyledons</taxon>
        <taxon>Gunneridae</taxon>
        <taxon>Pentapetalae</taxon>
        <taxon>asterids</taxon>
        <taxon>lamiids</taxon>
        <taxon>Lamiales</taxon>
        <taxon>Pedaliaceae</taxon>
        <taxon>Sesamum</taxon>
    </lineage>
</organism>
<dbReference type="InterPro" id="IPR013103">
    <property type="entry name" value="RVT_2"/>
</dbReference>
<evidence type="ECO:0000313" key="2">
    <source>
        <dbReference type="EMBL" id="KAL0382874.1"/>
    </source>
</evidence>